<gene>
    <name evidence="2" type="ORF">KSB_52240</name>
</gene>
<dbReference type="Proteomes" id="UP000654345">
    <property type="component" value="Unassembled WGS sequence"/>
</dbReference>
<sequence>MASNFTSSETGLPSYDEPIRIVPVHSPSLETAAPTAQLVYNNGPLLTTVEVYTVFWGSQWQQAPESDLAQKLNSFFDYILTSPLLDQMAEYSTAEQKIGRGSRSGTTTLTTSEPGSNVTDDQIQQFITDAIANSTLPQPTANTLYFVYLPSGTTVTMSGDSSCSSFCGYHNAINNKVYYAVMPYPDCAGCTNNLSAFDSLTSTSSHELCEAITDPIPGQGWYDQNNGEIGDICAWQTRQEGNYTIQKEWSNSANSCV</sequence>
<keyword evidence="3" id="KW-1185">Reference proteome</keyword>
<protein>
    <submittedName>
        <fullName evidence="2">Uncharacterized protein</fullName>
    </submittedName>
</protein>
<dbReference type="RefSeq" id="WP_201373210.1">
    <property type="nucleotide sequence ID" value="NZ_BNJG01000002.1"/>
</dbReference>
<name>A0ABQ3UV61_9CHLR</name>
<accession>A0ABQ3UV61</accession>
<reference evidence="2 3" key="1">
    <citation type="journal article" date="2021" name="Int. J. Syst. Evol. Microbiol.">
        <title>Reticulibacter mediterranei gen. nov., sp. nov., within the new family Reticulibacteraceae fam. nov., and Ktedonospora formicarum gen. nov., sp. nov., Ktedonobacter robiniae sp. nov., Dictyobacter formicarum sp. nov. and Dictyobacter arantiisoli sp. nov., belonging to the class Ktedonobacteria.</title>
        <authorList>
            <person name="Yabe S."/>
            <person name="Zheng Y."/>
            <person name="Wang C.M."/>
            <person name="Sakai Y."/>
            <person name="Abe K."/>
            <person name="Yokota A."/>
            <person name="Donadio S."/>
            <person name="Cavaletti L."/>
            <person name="Monciardini P."/>
        </authorList>
    </citation>
    <scope>NUCLEOTIDE SEQUENCE [LARGE SCALE GENOMIC DNA]</scope>
    <source>
        <strain evidence="2 3">SOSP1-30</strain>
    </source>
</reference>
<evidence type="ECO:0000313" key="2">
    <source>
        <dbReference type="EMBL" id="GHO56749.1"/>
    </source>
</evidence>
<dbReference type="EMBL" id="BNJG01000002">
    <property type="protein sequence ID" value="GHO56749.1"/>
    <property type="molecule type" value="Genomic_DNA"/>
</dbReference>
<comment type="caution">
    <text evidence="2">The sequence shown here is derived from an EMBL/GenBank/DDBJ whole genome shotgun (WGS) entry which is preliminary data.</text>
</comment>
<feature type="compositionally biased region" description="Low complexity" evidence="1">
    <location>
        <begin position="99"/>
        <end position="112"/>
    </location>
</feature>
<feature type="region of interest" description="Disordered" evidence="1">
    <location>
        <begin position="95"/>
        <end position="118"/>
    </location>
</feature>
<evidence type="ECO:0000313" key="3">
    <source>
        <dbReference type="Proteomes" id="UP000654345"/>
    </source>
</evidence>
<organism evidence="2 3">
    <name type="scientific">Ktedonobacter robiniae</name>
    <dbReference type="NCBI Taxonomy" id="2778365"/>
    <lineage>
        <taxon>Bacteria</taxon>
        <taxon>Bacillati</taxon>
        <taxon>Chloroflexota</taxon>
        <taxon>Ktedonobacteria</taxon>
        <taxon>Ktedonobacterales</taxon>
        <taxon>Ktedonobacteraceae</taxon>
        <taxon>Ktedonobacter</taxon>
    </lineage>
</organism>
<proteinExistence type="predicted"/>
<evidence type="ECO:0000256" key="1">
    <source>
        <dbReference type="SAM" id="MobiDB-lite"/>
    </source>
</evidence>